<feature type="compositionally biased region" description="Basic residues" evidence="1">
    <location>
        <begin position="49"/>
        <end position="61"/>
    </location>
</feature>
<feature type="compositionally biased region" description="Basic and acidic residues" evidence="1">
    <location>
        <begin position="21"/>
        <end position="34"/>
    </location>
</feature>
<evidence type="ECO:0000313" key="3">
    <source>
        <dbReference type="Proteomes" id="UP000067711"/>
    </source>
</evidence>
<sequence>MTNDAPRDVAANRSAARVKNRSVECMRDIAESNRHASRAATPDWNQARRAAKLRGTARKRTTCATKQTSGARAPPSRRIERSTLPMRDPHASTPHAVQRDAEAHRRSARSAGPAQADAQHATRDERNTTRRSRHDYGRTAESRHARAEGPPSEASDQSTSTCEYPDTNGLRVPSSR</sequence>
<accession>A0A1B4FT10</accession>
<proteinExistence type="predicted"/>
<reference evidence="2 3" key="1">
    <citation type="submission" date="2015-12" db="EMBL/GenBank/DDBJ databases">
        <title>Diversity of Burkholderia near neighbor genomes.</title>
        <authorList>
            <person name="Sahl J."/>
            <person name="Wagner D."/>
            <person name="Keim P."/>
        </authorList>
    </citation>
    <scope>NUCLEOTIDE SEQUENCE [LARGE SCALE GENOMIC DNA]</scope>
    <source>
        <strain evidence="2 3">BDU8</strain>
    </source>
</reference>
<gene>
    <name evidence="2" type="ORF">WS71_05360</name>
</gene>
<evidence type="ECO:0000313" key="2">
    <source>
        <dbReference type="EMBL" id="AOJ06808.1"/>
    </source>
</evidence>
<name>A0A1B4FT10_9BURK</name>
<organism evidence="2 3">
    <name type="scientific">Burkholderia mayonis</name>
    <dbReference type="NCBI Taxonomy" id="1385591"/>
    <lineage>
        <taxon>Bacteria</taxon>
        <taxon>Pseudomonadati</taxon>
        <taxon>Pseudomonadota</taxon>
        <taxon>Betaproteobacteria</taxon>
        <taxon>Burkholderiales</taxon>
        <taxon>Burkholderiaceae</taxon>
        <taxon>Burkholderia</taxon>
        <taxon>pseudomallei group</taxon>
    </lineage>
</organism>
<protein>
    <submittedName>
        <fullName evidence="2">Uncharacterized protein</fullName>
    </submittedName>
</protein>
<evidence type="ECO:0000256" key="1">
    <source>
        <dbReference type="SAM" id="MobiDB-lite"/>
    </source>
</evidence>
<dbReference type="EMBL" id="CP013388">
    <property type="protein sequence ID" value="AOJ06808.1"/>
    <property type="molecule type" value="Genomic_DNA"/>
</dbReference>
<feature type="region of interest" description="Disordered" evidence="1">
    <location>
        <begin position="1"/>
        <end position="176"/>
    </location>
</feature>
<feature type="compositionally biased region" description="Basic and acidic residues" evidence="1">
    <location>
        <begin position="120"/>
        <end position="147"/>
    </location>
</feature>
<dbReference type="Proteomes" id="UP000067711">
    <property type="component" value="Chromosome 2"/>
</dbReference>
<dbReference type="AlphaFoldDB" id="A0A1B4FT10"/>